<feature type="transmembrane region" description="Helical" evidence="6">
    <location>
        <begin position="325"/>
        <end position="345"/>
    </location>
</feature>
<feature type="transmembrane region" description="Helical" evidence="6">
    <location>
        <begin position="478"/>
        <end position="495"/>
    </location>
</feature>
<dbReference type="InterPro" id="IPR004477">
    <property type="entry name" value="ComEC_N"/>
</dbReference>
<dbReference type="Pfam" id="PF00753">
    <property type="entry name" value="Lactamase_B"/>
    <property type="match status" value="1"/>
</dbReference>
<dbReference type="NCBIfam" id="TIGR00360">
    <property type="entry name" value="ComEC_N-term"/>
    <property type="match status" value="1"/>
</dbReference>
<name>A0A2P8HFR3_9BACI</name>
<feature type="transmembrane region" description="Helical" evidence="6">
    <location>
        <begin position="392"/>
        <end position="412"/>
    </location>
</feature>
<evidence type="ECO:0000256" key="2">
    <source>
        <dbReference type="ARBA" id="ARBA00022475"/>
    </source>
</evidence>
<feature type="domain" description="Metallo-beta-lactamase" evidence="7">
    <location>
        <begin position="512"/>
        <end position="725"/>
    </location>
</feature>
<feature type="transmembrane region" description="Helical" evidence="6">
    <location>
        <begin position="419"/>
        <end position="439"/>
    </location>
</feature>
<keyword evidence="3 6" id="KW-0812">Transmembrane</keyword>
<dbReference type="Pfam" id="PF13567">
    <property type="entry name" value="DUF4131"/>
    <property type="match status" value="1"/>
</dbReference>
<evidence type="ECO:0000256" key="3">
    <source>
        <dbReference type="ARBA" id="ARBA00022692"/>
    </source>
</evidence>
<dbReference type="InterPro" id="IPR004797">
    <property type="entry name" value="Competence_ComEC/Rec2"/>
</dbReference>
<evidence type="ECO:0000259" key="7">
    <source>
        <dbReference type="SMART" id="SM00849"/>
    </source>
</evidence>
<keyword evidence="9" id="KW-1185">Reference proteome</keyword>
<evidence type="ECO:0000313" key="8">
    <source>
        <dbReference type="EMBL" id="PSL45045.1"/>
    </source>
</evidence>
<keyword evidence="5 6" id="KW-0472">Membrane</keyword>
<dbReference type="InterPro" id="IPR036866">
    <property type="entry name" value="RibonucZ/Hydroxyglut_hydro"/>
</dbReference>
<evidence type="ECO:0000256" key="4">
    <source>
        <dbReference type="ARBA" id="ARBA00022989"/>
    </source>
</evidence>
<dbReference type="InterPro" id="IPR001279">
    <property type="entry name" value="Metallo-B-lactamas"/>
</dbReference>
<dbReference type="AlphaFoldDB" id="A0A2P8HFR3"/>
<organism evidence="8 9">
    <name type="scientific">Salsuginibacillus halophilus</name>
    <dbReference type="NCBI Taxonomy" id="517424"/>
    <lineage>
        <taxon>Bacteria</taxon>
        <taxon>Bacillati</taxon>
        <taxon>Bacillota</taxon>
        <taxon>Bacilli</taxon>
        <taxon>Bacillales</taxon>
        <taxon>Bacillaceae</taxon>
        <taxon>Salsuginibacillus</taxon>
    </lineage>
</organism>
<evidence type="ECO:0000313" key="9">
    <source>
        <dbReference type="Proteomes" id="UP000242310"/>
    </source>
</evidence>
<sequence length="779" mass="87284">MPLNGRWIYLAVGAAGACTAALHGAGWLGVVGMLCYVIWLRYVFRPSWLKPVFLTAAVAVIYMWVLVFDAANQADELPEEGSAYAVISETPQVDGDRLRMPVEIAAEGIQVQAFAFLQNEAEKQKSEALKQGMECYMTGEFERPSTATNFHAFDYKEYLYTEQIHWQWFLEAIPVDCQPAYTWLDYLEHYRQAGVSQVASLLEDPFAGVAAALLFGERKLLDPEVETMYQRLGLIHVLAVSGLHVGIVSFVVYRVFIRFALTKVQALTSLVWLLPLYALLTGAAPSVVRAALIGMLVALALRFHWKLSPLDGLGFAALLMLWADPYYIQHIGFQLSFLITAAIILSRGWLFEKKRNYLSQLFFVSLISQIAAVPVLLYHFHEFSWISPLLNLWFVPFMTLFIMPAAALSFFIVFIHPSLLVIFSPVNSILSFIHDALITVESWRFGFIVFGQPSLGDVFVLSLATAGLLLSFECHRRVMFIAWSGWVLLLGWPAITASIDQTGKVTMLDVGQGDSIVIQWPQREAVDVIDAGGIVSFINEDESWREQSEPFEPGRDVVGPYLKSQGITKIDRLIITHGHWDHYGGAFHLLEAFDVRKVVYGAVAVDEPGEQRFLHAVAEAGSEFIQVRAGDSWMRSDAPVQVLAPIGHETDLNDRSIVLQKTIGQMEWLFMGDLETEGERRLVQQERALEEVDVLKAGHHGSRTSTTPDFLEAVSPEAVLISAGRNNLYGHPHEEVIERLEMNEVPALRTDQLGAVRYTFQEGVPGKFEAARRQKEVTN</sequence>
<gene>
    <name evidence="8" type="ORF">B0H94_10750</name>
</gene>
<evidence type="ECO:0000256" key="5">
    <source>
        <dbReference type="ARBA" id="ARBA00023136"/>
    </source>
</evidence>
<evidence type="ECO:0000256" key="6">
    <source>
        <dbReference type="SAM" id="Phobius"/>
    </source>
</evidence>
<dbReference type="CDD" id="cd07731">
    <property type="entry name" value="ComA-like_MBL-fold"/>
    <property type="match status" value="1"/>
</dbReference>
<dbReference type="EMBL" id="PYAV01000007">
    <property type="protein sequence ID" value="PSL45045.1"/>
    <property type="molecule type" value="Genomic_DNA"/>
</dbReference>
<feature type="transmembrane region" description="Helical" evidence="6">
    <location>
        <begin position="7"/>
        <end position="40"/>
    </location>
</feature>
<protein>
    <submittedName>
        <fullName evidence="8">Competence protein ComEC</fullName>
    </submittedName>
</protein>
<keyword evidence="4 6" id="KW-1133">Transmembrane helix</keyword>
<dbReference type="GO" id="GO:0005886">
    <property type="term" value="C:plasma membrane"/>
    <property type="evidence" value="ECO:0007669"/>
    <property type="project" value="UniProtKB-SubCell"/>
</dbReference>
<feature type="transmembrane region" description="Helical" evidence="6">
    <location>
        <begin position="52"/>
        <end position="71"/>
    </location>
</feature>
<dbReference type="SUPFAM" id="SSF56281">
    <property type="entry name" value="Metallo-hydrolase/oxidoreductase"/>
    <property type="match status" value="1"/>
</dbReference>
<comment type="caution">
    <text evidence="8">The sequence shown here is derived from an EMBL/GenBank/DDBJ whole genome shotgun (WGS) entry which is preliminary data.</text>
</comment>
<comment type="subcellular location">
    <subcellularLocation>
        <location evidence="1">Cell membrane</location>
        <topology evidence="1">Multi-pass membrane protein</topology>
    </subcellularLocation>
</comment>
<dbReference type="PROSITE" id="PS51257">
    <property type="entry name" value="PROKAR_LIPOPROTEIN"/>
    <property type="match status" value="1"/>
</dbReference>
<feature type="transmembrane region" description="Helical" evidence="6">
    <location>
        <begin position="232"/>
        <end position="253"/>
    </location>
</feature>
<feature type="transmembrane region" description="Helical" evidence="6">
    <location>
        <begin position="445"/>
        <end position="471"/>
    </location>
</feature>
<dbReference type="Pfam" id="PF03772">
    <property type="entry name" value="Competence"/>
    <property type="match status" value="1"/>
</dbReference>
<dbReference type="Proteomes" id="UP000242310">
    <property type="component" value="Unassembled WGS sequence"/>
</dbReference>
<reference evidence="8 9" key="1">
    <citation type="submission" date="2018-03" db="EMBL/GenBank/DDBJ databases">
        <title>Genomic Encyclopedia of Type Strains, Phase III (KMG-III): the genomes of soil and plant-associated and newly described type strains.</title>
        <authorList>
            <person name="Whitman W."/>
        </authorList>
    </citation>
    <scope>NUCLEOTIDE SEQUENCE [LARGE SCALE GENOMIC DNA]</scope>
    <source>
        <strain evidence="8 9">CGMCC 1.07653</strain>
    </source>
</reference>
<feature type="transmembrane region" description="Helical" evidence="6">
    <location>
        <begin position="357"/>
        <end position="380"/>
    </location>
</feature>
<keyword evidence="2" id="KW-1003">Cell membrane</keyword>
<dbReference type="InterPro" id="IPR025405">
    <property type="entry name" value="DUF4131"/>
</dbReference>
<dbReference type="GO" id="GO:0030420">
    <property type="term" value="P:establishment of competence for transformation"/>
    <property type="evidence" value="ECO:0007669"/>
    <property type="project" value="InterPro"/>
</dbReference>
<evidence type="ECO:0000256" key="1">
    <source>
        <dbReference type="ARBA" id="ARBA00004651"/>
    </source>
</evidence>
<dbReference type="InterPro" id="IPR052159">
    <property type="entry name" value="Competence_DNA_uptake"/>
</dbReference>
<dbReference type="SMART" id="SM00849">
    <property type="entry name" value="Lactamase_B"/>
    <property type="match status" value="1"/>
</dbReference>
<dbReference type="PANTHER" id="PTHR30619:SF1">
    <property type="entry name" value="RECOMBINATION PROTEIN 2"/>
    <property type="match status" value="1"/>
</dbReference>
<proteinExistence type="predicted"/>
<accession>A0A2P8HFR3</accession>
<dbReference type="InterPro" id="IPR035681">
    <property type="entry name" value="ComA-like_MBL"/>
</dbReference>
<dbReference type="Gene3D" id="3.60.15.10">
    <property type="entry name" value="Ribonuclease Z/Hydroxyacylglutathione hydrolase-like"/>
    <property type="match status" value="1"/>
</dbReference>
<dbReference type="NCBIfam" id="TIGR00361">
    <property type="entry name" value="ComEC_Rec2"/>
    <property type="match status" value="1"/>
</dbReference>
<dbReference type="OrthoDB" id="9761531at2"/>
<dbReference type="PANTHER" id="PTHR30619">
    <property type="entry name" value="DNA INTERNALIZATION/COMPETENCE PROTEIN COMEC/REC2"/>
    <property type="match status" value="1"/>
</dbReference>